<dbReference type="EMBL" id="VFLP01000049">
    <property type="protein sequence ID" value="TRX91077.1"/>
    <property type="molecule type" value="Genomic_DNA"/>
</dbReference>
<accession>A0A553HT08</accession>
<protein>
    <recommendedName>
        <fullName evidence="4">Ankyrin repeat protein</fullName>
    </recommendedName>
</protein>
<dbReference type="Proteomes" id="UP000319160">
    <property type="component" value="Unassembled WGS sequence"/>
</dbReference>
<evidence type="ECO:0000313" key="3">
    <source>
        <dbReference type="Proteomes" id="UP000319160"/>
    </source>
</evidence>
<sequence length="100" mass="10788">MKYPAKTDDDGKNAFDHPGSAGSARRPRKHAPDRGAPVAGRRMGEDGWSSIHYAIKIGDPELLHAVCRHRSFKKSAKTLDGKKAEVVAVEAGVWKVDPGA</sequence>
<evidence type="ECO:0008006" key="4">
    <source>
        <dbReference type="Google" id="ProtNLM"/>
    </source>
</evidence>
<feature type="region of interest" description="Disordered" evidence="1">
    <location>
        <begin position="1"/>
        <end position="44"/>
    </location>
</feature>
<name>A0A553HT08_9PEZI</name>
<proteinExistence type="predicted"/>
<evidence type="ECO:0000313" key="2">
    <source>
        <dbReference type="EMBL" id="TRX91077.1"/>
    </source>
</evidence>
<comment type="caution">
    <text evidence="2">The sequence shown here is derived from an EMBL/GenBank/DDBJ whole genome shotgun (WGS) entry which is preliminary data.</text>
</comment>
<dbReference type="OrthoDB" id="341259at2759"/>
<feature type="compositionally biased region" description="Basic and acidic residues" evidence="1">
    <location>
        <begin position="1"/>
        <end position="15"/>
    </location>
</feature>
<dbReference type="STRING" id="2512241.A0A553HT08"/>
<keyword evidence="3" id="KW-1185">Reference proteome</keyword>
<dbReference type="AlphaFoldDB" id="A0A553HT08"/>
<evidence type="ECO:0000256" key="1">
    <source>
        <dbReference type="SAM" id="MobiDB-lite"/>
    </source>
</evidence>
<organism evidence="2 3">
    <name type="scientific">Xylaria flabelliformis</name>
    <dbReference type="NCBI Taxonomy" id="2512241"/>
    <lineage>
        <taxon>Eukaryota</taxon>
        <taxon>Fungi</taxon>
        <taxon>Dikarya</taxon>
        <taxon>Ascomycota</taxon>
        <taxon>Pezizomycotina</taxon>
        <taxon>Sordariomycetes</taxon>
        <taxon>Xylariomycetidae</taxon>
        <taxon>Xylariales</taxon>
        <taxon>Xylariaceae</taxon>
        <taxon>Xylaria</taxon>
    </lineage>
</organism>
<reference evidence="3" key="1">
    <citation type="submission" date="2019-06" db="EMBL/GenBank/DDBJ databases">
        <title>Draft genome sequence of the griseofulvin-producing fungus Xylaria cubensis strain G536.</title>
        <authorList>
            <person name="Mead M.E."/>
            <person name="Raja H.A."/>
            <person name="Steenwyk J.L."/>
            <person name="Knowles S.L."/>
            <person name="Oberlies N.H."/>
            <person name="Rokas A."/>
        </authorList>
    </citation>
    <scope>NUCLEOTIDE SEQUENCE [LARGE SCALE GENOMIC DNA]</scope>
    <source>
        <strain evidence="3">G536</strain>
    </source>
</reference>
<gene>
    <name evidence="2" type="ORF">FHL15_008059</name>
</gene>